<dbReference type="Proteomes" id="UP001370758">
    <property type="component" value="Unassembled WGS sequence"/>
</dbReference>
<organism evidence="2 3">
    <name type="scientific">Arthrobotrys musiformis</name>
    <dbReference type="NCBI Taxonomy" id="47236"/>
    <lineage>
        <taxon>Eukaryota</taxon>
        <taxon>Fungi</taxon>
        <taxon>Dikarya</taxon>
        <taxon>Ascomycota</taxon>
        <taxon>Pezizomycotina</taxon>
        <taxon>Orbiliomycetes</taxon>
        <taxon>Orbiliales</taxon>
        <taxon>Orbiliaceae</taxon>
        <taxon>Arthrobotrys</taxon>
    </lineage>
</organism>
<proteinExistence type="predicted"/>
<accession>A0AAV9VT03</accession>
<name>A0AAV9VT03_9PEZI</name>
<comment type="caution">
    <text evidence="2">The sequence shown here is derived from an EMBL/GenBank/DDBJ whole genome shotgun (WGS) entry which is preliminary data.</text>
</comment>
<dbReference type="AlphaFoldDB" id="A0AAV9VT03"/>
<feature type="compositionally biased region" description="Polar residues" evidence="1">
    <location>
        <begin position="64"/>
        <end position="80"/>
    </location>
</feature>
<protein>
    <submittedName>
        <fullName evidence="2">Uncharacterized protein</fullName>
    </submittedName>
</protein>
<dbReference type="EMBL" id="JAVHJL010000012">
    <property type="protein sequence ID" value="KAK6495902.1"/>
    <property type="molecule type" value="Genomic_DNA"/>
</dbReference>
<keyword evidence="3" id="KW-1185">Reference proteome</keyword>
<reference evidence="2 3" key="1">
    <citation type="submission" date="2023-08" db="EMBL/GenBank/DDBJ databases">
        <authorList>
            <person name="Palmer J.M."/>
        </authorList>
    </citation>
    <scope>NUCLEOTIDE SEQUENCE [LARGE SCALE GENOMIC DNA]</scope>
    <source>
        <strain evidence="2 3">TWF481</strain>
    </source>
</reference>
<sequence length="124" mass="13551">MAVTVISYWTDGSGRYSRDSPSITARFKRQCGPKWNSQQRVNGEATSEQATPPDPGEIEPTAPQVRTQDPATPVSHTTPAASEAEETSHPQILFEIQDAPHLRTLSINRCVMLSGPCLMKQCGN</sequence>
<gene>
    <name evidence="2" type="ORF">TWF481_002947</name>
</gene>
<evidence type="ECO:0000313" key="3">
    <source>
        <dbReference type="Proteomes" id="UP001370758"/>
    </source>
</evidence>
<evidence type="ECO:0000256" key="1">
    <source>
        <dbReference type="SAM" id="MobiDB-lite"/>
    </source>
</evidence>
<evidence type="ECO:0000313" key="2">
    <source>
        <dbReference type="EMBL" id="KAK6495902.1"/>
    </source>
</evidence>
<feature type="compositionally biased region" description="Polar residues" evidence="1">
    <location>
        <begin position="35"/>
        <end position="50"/>
    </location>
</feature>
<feature type="region of interest" description="Disordered" evidence="1">
    <location>
        <begin position="28"/>
        <end position="91"/>
    </location>
</feature>